<feature type="transmembrane region" description="Helical" evidence="5">
    <location>
        <begin position="62"/>
        <end position="81"/>
    </location>
</feature>
<organism evidence="6 7">
    <name type="scientific">Aquamicrobium zhengzhouense</name>
    <dbReference type="NCBI Taxonomy" id="2781738"/>
    <lineage>
        <taxon>Bacteria</taxon>
        <taxon>Pseudomonadati</taxon>
        <taxon>Pseudomonadota</taxon>
        <taxon>Alphaproteobacteria</taxon>
        <taxon>Hyphomicrobiales</taxon>
        <taxon>Phyllobacteriaceae</taxon>
        <taxon>Aquamicrobium</taxon>
    </lineage>
</organism>
<feature type="transmembrane region" description="Helical" evidence="5">
    <location>
        <begin position="154"/>
        <end position="173"/>
    </location>
</feature>
<keyword evidence="2 5" id="KW-0812">Transmembrane</keyword>
<reference evidence="6 7" key="1">
    <citation type="submission" date="2020-10" db="EMBL/GenBank/DDBJ databases">
        <title>Aquamicrobium zhengzhouensis sp. nov., a exopolysaccharide producing bacterium isolated from farmland soil.</title>
        <authorList>
            <person name="Wang X."/>
        </authorList>
    </citation>
    <scope>NUCLEOTIDE SEQUENCE [LARGE SCALE GENOMIC DNA]</scope>
    <source>
        <strain evidence="7">cd-1</strain>
    </source>
</reference>
<evidence type="ECO:0000256" key="2">
    <source>
        <dbReference type="ARBA" id="ARBA00022692"/>
    </source>
</evidence>
<evidence type="ECO:0000256" key="3">
    <source>
        <dbReference type="ARBA" id="ARBA00022989"/>
    </source>
</evidence>
<comment type="caution">
    <text evidence="6">The sequence shown here is derived from an EMBL/GenBank/DDBJ whole genome shotgun (WGS) entry which is preliminary data.</text>
</comment>
<proteinExistence type="predicted"/>
<gene>
    <name evidence="6" type="ORF">IOD40_17080</name>
</gene>
<evidence type="ECO:0000313" key="7">
    <source>
        <dbReference type="Proteomes" id="UP000601789"/>
    </source>
</evidence>
<dbReference type="Pfam" id="PF10755">
    <property type="entry name" value="DUF2585"/>
    <property type="match status" value="1"/>
</dbReference>
<evidence type="ECO:0000256" key="5">
    <source>
        <dbReference type="SAM" id="Phobius"/>
    </source>
</evidence>
<sequence>MSSSVALSRPATEAAFTIFAIILFKVLILHWIGRPLICECGVLKLWQGRLDPHHNSQHFSDHYSLLHAAFGIGLFRILVWLRPDWSMARLMVAVAASSAIWEVMENTPFIIERFAAFGSNLDYQGDSLVNSVGDTLFVLIGAFLAAWLRQMPALMLALCIELSVYLLIGDSIVHGMLRLVAGPTS</sequence>
<dbReference type="RefSeq" id="WP_198477917.1">
    <property type="nucleotide sequence ID" value="NZ_JADGMQ010000016.1"/>
</dbReference>
<dbReference type="EMBL" id="JADGMQ010000016">
    <property type="protein sequence ID" value="MBI1622376.1"/>
    <property type="molecule type" value="Genomic_DNA"/>
</dbReference>
<accession>A0ABS0SI25</accession>
<feature type="transmembrane region" description="Helical" evidence="5">
    <location>
        <begin position="128"/>
        <end position="148"/>
    </location>
</feature>
<keyword evidence="3 5" id="KW-1133">Transmembrane helix</keyword>
<keyword evidence="4 5" id="KW-0472">Membrane</keyword>
<keyword evidence="1" id="KW-1003">Cell membrane</keyword>
<feature type="transmembrane region" description="Helical" evidence="5">
    <location>
        <begin position="12"/>
        <end position="33"/>
    </location>
</feature>
<evidence type="ECO:0000313" key="6">
    <source>
        <dbReference type="EMBL" id="MBI1622376.1"/>
    </source>
</evidence>
<keyword evidence="7" id="KW-1185">Reference proteome</keyword>
<evidence type="ECO:0000256" key="4">
    <source>
        <dbReference type="ARBA" id="ARBA00023136"/>
    </source>
</evidence>
<dbReference type="Proteomes" id="UP000601789">
    <property type="component" value="Unassembled WGS sequence"/>
</dbReference>
<dbReference type="InterPro" id="IPR019691">
    <property type="entry name" value="DUF2585"/>
</dbReference>
<protein>
    <submittedName>
        <fullName evidence="6">DUF2585 family protein</fullName>
    </submittedName>
</protein>
<evidence type="ECO:0000256" key="1">
    <source>
        <dbReference type="ARBA" id="ARBA00022475"/>
    </source>
</evidence>
<name>A0ABS0SI25_9HYPH</name>